<dbReference type="InterPro" id="IPR037151">
    <property type="entry name" value="AlkB-like_sf"/>
</dbReference>
<evidence type="ECO:0000256" key="1">
    <source>
        <dbReference type="ARBA" id="ARBA00007879"/>
    </source>
</evidence>
<dbReference type="InterPro" id="IPR027450">
    <property type="entry name" value="AlkB-like"/>
</dbReference>
<feature type="binding site" evidence="9">
    <location>
        <position position="268"/>
    </location>
    <ligand>
        <name>Fe cation</name>
        <dbReference type="ChEBI" id="CHEBI:24875"/>
        <note>catalytic</note>
    </ligand>
</feature>
<dbReference type="PANTHER" id="PTHR16557:SF2">
    <property type="entry name" value="NUCLEIC ACID DIOXYGENASE ALKBH1"/>
    <property type="match status" value="1"/>
</dbReference>
<evidence type="ECO:0000256" key="9">
    <source>
        <dbReference type="PIRSR" id="PIRSR604574-2"/>
    </source>
</evidence>
<dbReference type="InParanoid" id="F0X9P2"/>
<dbReference type="PANTHER" id="PTHR16557">
    <property type="entry name" value="ALKYLATED DNA REPAIR PROTEIN ALKB-RELATED"/>
    <property type="match status" value="1"/>
</dbReference>
<dbReference type="GeneID" id="25976993"/>
<dbReference type="RefSeq" id="XP_014175261.1">
    <property type="nucleotide sequence ID" value="XM_014319786.1"/>
</dbReference>
<dbReference type="OrthoDB" id="6614653at2759"/>
<feature type="domain" description="Fe2OG dioxygenase" evidence="11">
    <location>
        <begin position="250"/>
        <end position="390"/>
    </location>
</feature>
<dbReference type="PROSITE" id="PS51471">
    <property type="entry name" value="FE2OG_OXY"/>
    <property type="match status" value="1"/>
</dbReference>
<evidence type="ECO:0000256" key="8">
    <source>
        <dbReference type="ARBA" id="ARBA00047565"/>
    </source>
</evidence>
<keyword evidence="7" id="KW-0843">Virulence</keyword>
<dbReference type="AlphaFoldDB" id="F0X9P2"/>
<dbReference type="STRING" id="655863.F0X9P2"/>
<dbReference type="EC" id="1.14.11.53" evidence="2"/>
<keyword evidence="3 9" id="KW-0479">Metal-binding</keyword>
<keyword evidence="6 9" id="KW-0408">Iron</keyword>
<comment type="cofactor">
    <cofactor evidence="9">
        <name>Fe(2+)</name>
        <dbReference type="ChEBI" id="CHEBI:29033"/>
    </cofactor>
    <text evidence="9">Binds 1 Fe(2+) ion per subunit.</text>
</comment>
<dbReference type="FunFam" id="2.60.120.590:FF:000014">
    <property type="entry name" value="Oxidoreductase, 2OG-Fe(II) oxygenase family family"/>
    <property type="match status" value="1"/>
</dbReference>
<reference evidence="12 13" key="1">
    <citation type="journal article" date="2011" name="Proc. Natl. Acad. Sci. U.S.A.">
        <title>Genome and transcriptome analyses of the mountain pine beetle-fungal symbiont Grosmannia clavigera, a lodgepole pine pathogen.</title>
        <authorList>
            <person name="DiGuistini S."/>
            <person name="Wang Y."/>
            <person name="Liao N.Y."/>
            <person name="Taylor G."/>
            <person name="Tanguay P."/>
            <person name="Feau N."/>
            <person name="Henrissat B."/>
            <person name="Chan S.K."/>
            <person name="Hesse-Orce U."/>
            <person name="Alamouti S.M."/>
            <person name="Tsui C.K.M."/>
            <person name="Docking R.T."/>
            <person name="Levasseur A."/>
            <person name="Haridas S."/>
            <person name="Robertson G."/>
            <person name="Birol I."/>
            <person name="Holt R.A."/>
            <person name="Marra M.A."/>
            <person name="Hamelin R.C."/>
            <person name="Hirst M."/>
            <person name="Jones S.J.M."/>
            <person name="Bohlmann J."/>
            <person name="Breuil C."/>
        </authorList>
    </citation>
    <scope>NUCLEOTIDE SEQUENCE [LARGE SCALE GENOMIC DNA]</scope>
    <source>
        <strain evidence="13">kw1407 / UAMH 11150</strain>
    </source>
</reference>
<protein>
    <recommendedName>
        <fullName evidence="2">mRNA N(6)-methyladenine demethylase</fullName>
        <ecNumber evidence="2">1.14.11.53</ecNumber>
    </recommendedName>
</protein>
<feature type="binding site" evidence="9">
    <location>
        <position position="270"/>
    </location>
    <ligand>
        <name>Fe cation</name>
        <dbReference type="ChEBI" id="CHEBI:24875"/>
        <note>catalytic</note>
    </ligand>
</feature>
<comment type="catalytic activity">
    <reaction evidence="8">
        <text>an N(6)-methyladenosine in mRNA + 2-oxoglutarate + O2 = an adenosine in mRNA + formaldehyde + succinate + CO2</text>
        <dbReference type="Rhea" id="RHEA:49520"/>
        <dbReference type="Rhea" id="RHEA-COMP:12414"/>
        <dbReference type="Rhea" id="RHEA-COMP:12417"/>
        <dbReference type="ChEBI" id="CHEBI:15379"/>
        <dbReference type="ChEBI" id="CHEBI:16526"/>
        <dbReference type="ChEBI" id="CHEBI:16810"/>
        <dbReference type="ChEBI" id="CHEBI:16842"/>
        <dbReference type="ChEBI" id="CHEBI:30031"/>
        <dbReference type="ChEBI" id="CHEBI:74411"/>
        <dbReference type="ChEBI" id="CHEBI:74449"/>
        <dbReference type="EC" id="1.14.11.53"/>
    </reaction>
    <physiologicalReaction direction="left-to-right" evidence="8">
        <dbReference type="Rhea" id="RHEA:49521"/>
    </physiologicalReaction>
</comment>
<dbReference type="EMBL" id="GL629735">
    <property type="protein sequence ID" value="EFX05779.1"/>
    <property type="molecule type" value="Genomic_DNA"/>
</dbReference>
<feature type="compositionally biased region" description="Acidic residues" evidence="10">
    <location>
        <begin position="211"/>
        <end position="227"/>
    </location>
</feature>
<dbReference type="Gene3D" id="2.60.120.590">
    <property type="entry name" value="Alpha-ketoglutarate-dependent dioxygenase AlkB-like"/>
    <property type="match status" value="1"/>
</dbReference>
<evidence type="ECO:0000256" key="5">
    <source>
        <dbReference type="ARBA" id="ARBA00023002"/>
    </source>
</evidence>
<evidence type="ECO:0000259" key="11">
    <source>
        <dbReference type="PROSITE" id="PS51471"/>
    </source>
</evidence>
<dbReference type="GO" id="GO:0005737">
    <property type="term" value="C:cytoplasm"/>
    <property type="evidence" value="ECO:0007669"/>
    <property type="project" value="TreeGrafter"/>
</dbReference>
<dbReference type="HOGENOM" id="CLU_029471_0_0_1"/>
<dbReference type="InterPro" id="IPR004574">
    <property type="entry name" value="Alkb"/>
</dbReference>
<evidence type="ECO:0000256" key="2">
    <source>
        <dbReference type="ARBA" id="ARBA00012931"/>
    </source>
</evidence>
<feature type="region of interest" description="Disordered" evidence="10">
    <location>
        <begin position="205"/>
        <end position="231"/>
    </location>
</feature>
<evidence type="ECO:0000313" key="13">
    <source>
        <dbReference type="Proteomes" id="UP000007796"/>
    </source>
</evidence>
<evidence type="ECO:0000256" key="6">
    <source>
        <dbReference type="ARBA" id="ARBA00023004"/>
    </source>
</evidence>
<keyword evidence="13" id="KW-1185">Reference proteome</keyword>
<dbReference type="GO" id="GO:1990931">
    <property type="term" value="F:mRNA N6-methyladenosine dioxygenase activity"/>
    <property type="evidence" value="ECO:0007669"/>
    <property type="project" value="UniProtKB-EC"/>
</dbReference>
<dbReference type="GO" id="GO:0046872">
    <property type="term" value="F:metal ion binding"/>
    <property type="evidence" value="ECO:0007669"/>
    <property type="project" value="UniProtKB-KW"/>
</dbReference>
<comment type="similarity">
    <text evidence="1">Belongs to the alkB family.</text>
</comment>
<dbReference type="Proteomes" id="UP000007796">
    <property type="component" value="Unassembled WGS sequence"/>
</dbReference>
<name>F0X9P2_GROCL</name>
<feature type="binding site" evidence="9">
    <location>
        <position position="343"/>
    </location>
    <ligand>
        <name>Fe cation</name>
        <dbReference type="ChEBI" id="CHEBI:24875"/>
        <note>catalytic</note>
    </ligand>
</feature>
<proteinExistence type="inferred from homology"/>
<keyword evidence="5" id="KW-0560">Oxidoreductase</keyword>
<dbReference type="Pfam" id="PF13532">
    <property type="entry name" value="2OG-FeII_Oxy_2"/>
    <property type="match status" value="1"/>
</dbReference>
<sequence>MPAAAIAVLDAHEQPSGYLRSRWKAYARATPDEIEQADDIDEVDNGALLPAGTLPHGRVSVAFDDFLSDGTAAAVEPGIASTTDIPVYAHPLLPGLLVIPALIPPAVQTSLLDRMVHRDLSRPCHQTNLHPHYVLPYPPGRASFFSYPSDNKNDSATRAKAATFRPKDPAVHRPLSISQVLERRLHWVTLGGQYDWTHRVYPEGSIGTGSSDDDDDDDDEDILDDSDEKLSPRFPPRLARLLKGLFPETKAQAAIVNFYTPGDTMMMHRDVSEETDKGLISLSMGCDALFMAAPTREFGETDGTQPATEDGDNGPCKKKPYVLLRLRSGDAIYMTGHARFAWHGVPKVIKGTCPDFLAEWPAGEHDDGRYEAWRGWMRNKRVNLNARQMRD</sequence>
<evidence type="ECO:0000256" key="7">
    <source>
        <dbReference type="ARBA" id="ARBA00023026"/>
    </source>
</evidence>
<keyword evidence="4" id="KW-0223">Dioxygenase</keyword>
<evidence type="ECO:0000313" key="12">
    <source>
        <dbReference type="EMBL" id="EFX05779.1"/>
    </source>
</evidence>
<accession>F0X9P2</accession>
<dbReference type="InterPro" id="IPR005123">
    <property type="entry name" value="Oxoglu/Fe-dep_dioxygenase_dom"/>
</dbReference>
<dbReference type="eggNOG" id="KOG2731">
    <property type="taxonomic scope" value="Eukaryota"/>
</dbReference>
<dbReference type="SUPFAM" id="SSF51197">
    <property type="entry name" value="Clavaminate synthase-like"/>
    <property type="match status" value="1"/>
</dbReference>
<evidence type="ECO:0000256" key="3">
    <source>
        <dbReference type="ARBA" id="ARBA00022723"/>
    </source>
</evidence>
<gene>
    <name evidence="12" type="ORF">CMQ_3848</name>
</gene>
<evidence type="ECO:0000256" key="10">
    <source>
        <dbReference type="SAM" id="MobiDB-lite"/>
    </source>
</evidence>
<organism evidence="13">
    <name type="scientific">Grosmannia clavigera (strain kw1407 / UAMH 11150)</name>
    <name type="common">Blue stain fungus</name>
    <name type="synonym">Graphiocladiella clavigera</name>
    <dbReference type="NCBI Taxonomy" id="655863"/>
    <lineage>
        <taxon>Eukaryota</taxon>
        <taxon>Fungi</taxon>
        <taxon>Dikarya</taxon>
        <taxon>Ascomycota</taxon>
        <taxon>Pezizomycotina</taxon>
        <taxon>Sordariomycetes</taxon>
        <taxon>Sordariomycetidae</taxon>
        <taxon>Ophiostomatales</taxon>
        <taxon>Ophiostomataceae</taxon>
        <taxon>Leptographium</taxon>
    </lineage>
</organism>
<evidence type="ECO:0000256" key="4">
    <source>
        <dbReference type="ARBA" id="ARBA00022964"/>
    </source>
</evidence>
<dbReference type="GO" id="GO:0005634">
    <property type="term" value="C:nucleus"/>
    <property type="evidence" value="ECO:0007669"/>
    <property type="project" value="TreeGrafter"/>
</dbReference>